<dbReference type="EMBL" id="JBIAMX010000009">
    <property type="protein sequence ID" value="MFF0544506.1"/>
    <property type="molecule type" value="Genomic_DNA"/>
</dbReference>
<dbReference type="InterPro" id="IPR024520">
    <property type="entry name" value="DUF3558"/>
</dbReference>
<proteinExistence type="predicted"/>
<gene>
    <name evidence="1" type="ORF">ACFYTF_16880</name>
</gene>
<comment type="caution">
    <text evidence="1">The sequence shown here is derived from an EMBL/GenBank/DDBJ whole genome shotgun (WGS) entry which is preliminary data.</text>
</comment>
<evidence type="ECO:0000313" key="2">
    <source>
        <dbReference type="Proteomes" id="UP001601444"/>
    </source>
</evidence>
<organism evidence="1 2">
    <name type="scientific">Nocardia thailandica</name>
    <dbReference type="NCBI Taxonomy" id="257275"/>
    <lineage>
        <taxon>Bacteria</taxon>
        <taxon>Bacillati</taxon>
        <taxon>Actinomycetota</taxon>
        <taxon>Actinomycetes</taxon>
        <taxon>Mycobacteriales</taxon>
        <taxon>Nocardiaceae</taxon>
        <taxon>Nocardia</taxon>
    </lineage>
</organism>
<dbReference type="Pfam" id="PF12079">
    <property type="entry name" value="DUF3558"/>
    <property type="match status" value="1"/>
</dbReference>
<keyword evidence="2" id="KW-1185">Reference proteome</keyword>
<name>A0ABW6PQ12_9NOCA</name>
<protein>
    <submittedName>
        <fullName evidence="1">DUF3558 family protein</fullName>
    </submittedName>
</protein>
<accession>A0ABW6PQ12</accession>
<evidence type="ECO:0000313" key="1">
    <source>
        <dbReference type="EMBL" id="MFF0544506.1"/>
    </source>
</evidence>
<dbReference type="Proteomes" id="UP001601444">
    <property type="component" value="Unassembled WGS sequence"/>
</dbReference>
<reference evidence="1 2" key="1">
    <citation type="submission" date="2024-10" db="EMBL/GenBank/DDBJ databases">
        <title>The Natural Products Discovery Center: Release of the First 8490 Sequenced Strains for Exploring Actinobacteria Biosynthetic Diversity.</title>
        <authorList>
            <person name="Kalkreuter E."/>
            <person name="Kautsar S.A."/>
            <person name="Yang D."/>
            <person name="Bader C.D."/>
            <person name="Teijaro C.N."/>
            <person name="Fluegel L."/>
            <person name="Davis C.M."/>
            <person name="Simpson J.R."/>
            <person name="Lauterbach L."/>
            <person name="Steele A.D."/>
            <person name="Gui C."/>
            <person name="Meng S."/>
            <person name="Li G."/>
            <person name="Viehrig K."/>
            <person name="Ye F."/>
            <person name="Su P."/>
            <person name="Kiefer A.F."/>
            <person name="Nichols A."/>
            <person name="Cepeda A.J."/>
            <person name="Yan W."/>
            <person name="Fan B."/>
            <person name="Jiang Y."/>
            <person name="Adhikari A."/>
            <person name="Zheng C.-J."/>
            <person name="Schuster L."/>
            <person name="Cowan T.M."/>
            <person name="Smanski M.J."/>
            <person name="Chevrette M.G."/>
            <person name="De Carvalho L.P.S."/>
            <person name="Shen B."/>
        </authorList>
    </citation>
    <scope>NUCLEOTIDE SEQUENCE [LARGE SCALE GENOMIC DNA]</scope>
    <source>
        <strain evidence="1 2">NPDC004045</strain>
    </source>
</reference>
<sequence length="163" mass="17342">MTGIAISLALSGCGDQQSRPPTAWHDVDACALVSAGEVAEIDNNTSAETVVRPERWREDYAVGCRWQAASRERFLGIEIRPAGPDTASTAGPFVRDITVAGHPGRVTEERSSTCTVLVDLGAKSVMIHVQPSVTKNRDASGNAASCDARLPLLTSIVERVDRA</sequence>
<dbReference type="RefSeq" id="WP_387701042.1">
    <property type="nucleotide sequence ID" value="NZ_JBIAMX010000009.1"/>
</dbReference>